<dbReference type="NCBIfam" id="TIGR01509">
    <property type="entry name" value="HAD-SF-IA-v3"/>
    <property type="match status" value="1"/>
</dbReference>
<dbReference type="Gene3D" id="1.20.120.1600">
    <property type="match status" value="1"/>
</dbReference>
<dbReference type="EMBL" id="BAAAHH010000012">
    <property type="protein sequence ID" value="GAA0952399.1"/>
    <property type="molecule type" value="Genomic_DNA"/>
</dbReference>
<dbReference type="InterPro" id="IPR051400">
    <property type="entry name" value="HAD-like_hydrolase"/>
</dbReference>
<protein>
    <submittedName>
        <fullName evidence="4">HAD family hydrolase</fullName>
    </submittedName>
</protein>
<evidence type="ECO:0000256" key="3">
    <source>
        <dbReference type="ARBA" id="ARBA00022842"/>
    </source>
</evidence>
<dbReference type="SFLD" id="SFLDG01135">
    <property type="entry name" value="C1.5.6:_HAD__Beta-PGM__Phospha"/>
    <property type="match status" value="1"/>
</dbReference>
<dbReference type="SFLD" id="SFLDS00003">
    <property type="entry name" value="Haloacid_Dehalogenase"/>
    <property type="match status" value="1"/>
</dbReference>
<dbReference type="InterPro" id="IPR036412">
    <property type="entry name" value="HAD-like_sf"/>
</dbReference>
<dbReference type="PANTHER" id="PTHR46470">
    <property type="entry name" value="N-ACYLNEURAMINATE-9-PHOSPHATASE"/>
    <property type="match status" value="1"/>
</dbReference>
<evidence type="ECO:0000256" key="2">
    <source>
        <dbReference type="ARBA" id="ARBA00022801"/>
    </source>
</evidence>
<dbReference type="InterPro" id="IPR023214">
    <property type="entry name" value="HAD_sf"/>
</dbReference>
<sequence length="219" mass="24254">MLWDVDDTLFDHTGADRKAFHLHFTAEGLPSDDAALATWRELTEAAYARFTAGELTFPGQRRERARAYLGPETTDDEADAWFTRYIAHFEASWTAFPDAAPALAELPYRHAVLSNSVNTVQERKLTHLGLRHHFELLLCSDDVGHSKPDPRAFHAACKALDLPPEQVAYIGDRLDLDALGAHAAGLHGIWLDRTGDTDAPPGIHRITTLATLPKLLAEL</sequence>
<evidence type="ECO:0000313" key="4">
    <source>
        <dbReference type="EMBL" id="GAA0952399.1"/>
    </source>
</evidence>
<keyword evidence="3" id="KW-0460">Magnesium</keyword>
<dbReference type="PRINTS" id="PR00413">
    <property type="entry name" value="HADHALOGNASE"/>
</dbReference>
<dbReference type="SUPFAM" id="SSF56784">
    <property type="entry name" value="HAD-like"/>
    <property type="match status" value="1"/>
</dbReference>
<keyword evidence="5" id="KW-1185">Reference proteome</keyword>
<dbReference type="Pfam" id="PF00702">
    <property type="entry name" value="Hydrolase"/>
    <property type="match status" value="1"/>
</dbReference>
<keyword evidence="2 4" id="KW-0378">Hydrolase</keyword>
<comment type="caution">
    <text evidence="4">The sequence shown here is derived from an EMBL/GenBank/DDBJ whole genome shotgun (WGS) entry which is preliminary data.</text>
</comment>
<dbReference type="SFLD" id="SFLDG01129">
    <property type="entry name" value="C1.5:_HAD__Beta-PGM__Phosphata"/>
    <property type="match status" value="1"/>
</dbReference>
<dbReference type="Gene3D" id="3.40.50.1000">
    <property type="entry name" value="HAD superfamily/HAD-like"/>
    <property type="match status" value="1"/>
</dbReference>
<name>A0ABP4BPC2_9ACTN</name>
<reference evidence="5" key="1">
    <citation type="journal article" date="2019" name="Int. J. Syst. Evol. Microbiol.">
        <title>The Global Catalogue of Microorganisms (GCM) 10K type strain sequencing project: providing services to taxonomists for standard genome sequencing and annotation.</title>
        <authorList>
            <consortium name="The Broad Institute Genomics Platform"/>
            <consortium name="The Broad Institute Genome Sequencing Center for Infectious Disease"/>
            <person name="Wu L."/>
            <person name="Ma J."/>
        </authorList>
    </citation>
    <scope>NUCLEOTIDE SEQUENCE [LARGE SCALE GENOMIC DNA]</scope>
    <source>
        <strain evidence="5">JCM 10696</strain>
    </source>
</reference>
<dbReference type="PANTHER" id="PTHR46470:SF4">
    <property type="entry name" value="5-AMINO-6-(5-PHOSPHO-D-RIBITYLAMINO)URACIL PHOSPHATASE YIGB"/>
    <property type="match status" value="1"/>
</dbReference>
<dbReference type="Proteomes" id="UP001500665">
    <property type="component" value="Unassembled WGS sequence"/>
</dbReference>
<organism evidence="4 5">
    <name type="scientific">Actinocorallia libanotica</name>
    <dbReference type="NCBI Taxonomy" id="46162"/>
    <lineage>
        <taxon>Bacteria</taxon>
        <taxon>Bacillati</taxon>
        <taxon>Actinomycetota</taxon>
        <taxon>Actinomycetes</taxon>
        <taxon>Streptosporangiales</taxon>
        <taxon>Thermomonosporaceae</taxon>
        <taxon>Actinocorallia</taxon>
    </lineage>
</organism>
<dbReference type="NCBIfam" id="TIGR01549">
    <property type="entry name" value="HAD-SF-IA-v1"/>
    <property type="match status" value="1"/>
</dbReference>
<proteinExistence type="predicted"/>
<comment type="cofactor">
    <cofactor evidence="1">
        <name>Mg(2+)</name>
        <dbReference type="ChEBI" id="CHEBI:18420"/>
    </cofactor>
</comment>
<dbReference type="GO" id="GO:0016787">
    <property type="term" value="F:hydrolase activity"/>
    <property type="evidence" value="ECO:0007669"/>
    <property type="project" value="UniProtKB-KW"/>
</dbReference>
<accession>A0ABP4BPC2</accession>
<dbReference type="InterPro" id="IPR006439">
    <property type="entry name" value="HAD-SF_hydro_IA"/>
</dbReference>
<evidence type="ECO:0000256" key="1">
    <source>
        <dbReference type="ARBA" id="ARBA00001946"/>
    </source>
</evidence>
<gene>
    <name evidence="4" type="ORF">GCM10009550_33080</name>
</gene>
<evidence type="ECO:0000313" key="5">
    <source>
        <dbReference type="Proteomes" id="UP001500665"/>
    </source>
</evidence>